<dbReference type="AlphaFoldDB" id="A0A7W3JVE8"/>
<evidence type="ECO:0000256" key="9">
    <source>
        <dbReference type="ARBA" id="ARBA00049933"/>
    </source>
</evidence>
<dbReference type="EMBL" id="JACGWU010000008">
    <property type="protein sequence ID" value="MBA8829872.1"/>
    <property type="molecule type" value="Genomic_DNA"/>
</dbReference>
<dbReference type="InterPro" id="IPR000049">
    <property type="entry name" value="ET-Flavoprotein_bsu_CS"/>
</dbReference>
<comment type="caution">
    <text evidence="11">The sequence shown here is derived from an EMBL/GenBank/DDBJ whole genome shotgun (WGS) entry which is preliminary data.</text>
</comment>
<comment type="cofactor">
    <cofactor evidence="1">
        <name>FAD</name>
        <dbReference type="ChEBI" id="CHEBI:57692"/>
    </cofactor>
</comment>
<organism evidence="11 12">
    <name type="scientific">Alpinimonas psychrophila</name>
    <dbReference type="NCBI Taxonomy" id="748908"/>
    <lineage>
        <taxon>Bacteria</taxon>
        <taxon>Bacillati</taxon>
        <taxon>Actinomycetota</taxon>
        <taxon>Actinomycetes</taxon>
        <taxon>Micrococcales</taxon>
        <taxon>Microbacteriaceae</taxon>
        <taxon>Alpinimonas</taxon>
    </lineage>
</organism>
<comment type="function">
    <text evidence="7">The electron transfer flavoprotein serves as a specific electron acceptor for other dehydrogenases. It transfers the electrons to the main respiratory chain via ETF-ubiquinone oxidoreductase (ETF dehydrogenase).</text>
</comment>
<dbReference type="RefSeq" id="WP_182485293.1">
    <property type="nucleotide sequence ID" value="NZ_JACGWU010000008.1"/>
</dbReference>
<evidence type="ECO:0000256" key="1">
    <source>
        <dbReference type="ARBA" id="ARBA00001974"/>
    </source>
</evidence>
<dbReference type="InterPro" id="IPR012255">
    <property type="entry name" value="ETF_b"/>
</dbReference>
<evidence type="ECO:0000256" key="3">
    <source>
        <dbReference type="ARBA" id="ARBA00011355"/>
    </source>
</evidence>
<reference evidence="11 12" key="1">
    <citation type="submission" date="2020-07" db="EMBL/GenBank/DDBJ databases">
        <title>Sequencing the genomes of 1000 actinobacteria strains.</title>
        <authorList>
            <person name="Klenk H.-P."/>
        </authorList>
    </citation>
    <scope>NUCLEOTIDE SEQUENCE [LARGE SCALE GENOMIC DNA]</scope>
    <source>
        <strain evidence="11 12">DSM 23737</strain>
    </source>
</reference>
<keyword evidence="12" id="KW-1185">Reference proteome</keyword>
<evidence type="ECO:0000256" key="8">
    <source>
        <dbReference type="ARBA" id="ARBA00042002"/>
    </source>
</evidence>
<gene>
    <name evidence="11" type="ORF">FB555_001998</name>
</gene>
<dbReference type="Gene3D" id="3.40.50.620">
    <property type="entry name" value="HUPs"/>
    <property type="match status" value="1"/>
</dbReference>
<dbReference type="PIRSF" id="PIRSF000090">
    <property type="entry name" value="Beta-ETF"/>
    <property type="match status" value="1"/>
</dbReference>
<feature type="domain" description="Electron transfer flavoprotein alpha/beta-subunit N-terminal" evidence="10">
    <location>
        <begin position="23"/>
        <end position="213"/>
    </location>
</feature>
<dbReference type="InterPro" id="IPR033948">
    <property type="entry name" value="ETF_beta_N"/>
</dbReference>
<comment type="cofactor">
    <cofactor evidence="9">
        <name>AMP</name>
        <dbReference type="ChEBI" id="CHEBI:456215"/>
    </cofactor>
</comment>
<evidence type="ECO:0000259" key="10">
    <source>
        <dbReference type="SMART" id="SM00893"/>
    </source>
</evidence>
<dbReference type="PANTHER" id="PTHR21294:SF8">
    <property type="entry name" value="ELECTRON TRANSFER FLAVOPROTEIN SUBUNIT BETA"/>
    <property type="match status" value="1"/>
</dbReference>
<evidence type="ECO:0000256" key="7">
    <source>
        <dbReference type="ARBA" id="ARBA00025649"/>
    </source>
</evidence>
<accession>A0A7W3JVE8</accession>
<evidence type="ECO:0000256" key="2">
    <source>
        <dbReference type="ARBA" id="ARBA00007557"/>
    </source>
</evidence>
<evidence type="ECO:0000256" key="6">
    <source>
        <dbReference type="ARBA" id="ARBA00022982"/>
    </source>
</evidence>
<dbReference type="Proteomes" id="UP000524237">
    <property type="component" value="Unassembled WGS sequence"/>
</dbReference>
<dbReference type="PROSITE" id="PS01065">
    <property type="entry name" value="ETF_BETA"/>
    <property type="match status" value="1"/>
</dbReference>
<keyword evidence="5" id="KW-0813">Transport</keyword>
<protein>
    <recommendedName>
        <fullName evidence="4">Electron transfer flavoprotein subunit beta</fullName>
    </recommendedName>
    <alternativeName>
        <fullName evidence="8">Electron transfer flavoprotein small subunit</fullName>
    </alternativeName>
</protein>
<name>A0A7W3JVE8_9MICO</name>
<evidence type="ECO:0000256" key="4">
    <source>
        <dbReference type="ARBA" id="ARBA00016797"/>
    </source>
</evidence>
<dbReference type="SMART" id="SM00893">
    <property type="entry name" value="ETF"/>
    <property type="match status" value="1"/>
</dbReference>
<dbReference type="SUPFAM" id="SSF52402">
    <property type="entry name" value="Adenine nucleotide alpha hydrolases-like"/>
    <property type="match status" value="1"/>
</dbReference>
<evidence type="ECO:0000313" key="11">
    <source>
        <dbReference type="EMBL" id="MBA8829872.1"/>
    </source>
</evidence>
<dbReference type="GO" id="GO:0009055">
    <property type="term" value="F:electron transfer activity"/>
    <property type="evidence" value="ECO:0007669"/>
    <property type="project" value="InterPro"/>
</dbReference>
<evidence type="ECO:0000313" key="12">
    <source>
        <dbReference type="Proteomes" id="UP000524237"/>
    </source>
</evidence>
<keyword evidence="6" id="KW-0249">Electron transport</keyword>
<evidence type="ECO:0000256" key="5">
    <source>
        <dbReference type="ARBA" id="ARBA00022448"/>
    </source>
</evidence>
<comment type="subunit">
    <text evidence="3">Heterodimer of an alpha and a beta subunit.</text>
</comment>
<dbReference type="GO" id="GO:0005829">
    <property type="term" value="C:cytosol"/>
    <property type="evidence" value="ECO:0007669"/>
    <property type="project" value="TreeGrafter"/>
</dbReference>
<sequence>MKIVVLMKQVPDTWGDRSLDITTGWVDRTSDAQVIDEINERALEVALSYKDGDKATEVIVLTMGPADVTDSVRKALAMGCDSAVHVLDDTLAGSDAAATAAMLAAALRELNADLIIAGNESTDGRGGVVPAMIAEHLGLPHLGMLGSIEVSASSVSGMRLIEEGTQSVRSTLPAVISVNESTPDARFPSFKGIMGAKKKPVARRSVAELAVSLPQASTIVVSTKVRPARSAGITIVDDGTAGDQIAAFLAENRLI</sequence>
<dbReference type="PANTHER" id="PTHR21294">
    <property type="entry name" value="ELECTRON TRANSFER FLAVOPROTEIN BETA-SUBUNIT"/>
    <property type="match status" value="1"/>
</dbReference>
<dbReference type="Pfam" id="PF01012">
    <property type="entry name" value="ETF"/>
    <property type="match status" value="1"/>
</dbReference>
<dbReference type="InterPro" id="IPR014729">
    <property type="entry name" value="Rossmann-like_a/b/a_fold"/>
</dbReference>
<dbReference type="InterPro" id="IPR014730">
    <property type="entry name" value="ETF_a/b_N"/>
</dbReference>
<dbReference type="CDD" id="cd01714">
    <property type="entry name" value="ETF_beta"/>
    <property type="match status" value="1"/>
</dbReference>
<proteinExistence type="inferred from homology"/>
<comment type="similarity">
    <text evidence="2">Belongs to the ETF beta-subunit/FixA family.</text>
</comment>